<dbReference type="PANTHER" id="PTHR11048:SF28">
    <property type="entry name" value="4-HYDROXYBENZOATE POLYPRENYLTRANSFERASE, MITOCHONDRIAL"/>
    <property type="match status" value="1"/>
</dbReference>
<keyword evidence="9 10" id="KW-0472">Membrane</keyword>
<dbReference type="Gene3D" id="1.20.120.1780">
    <property type="entry name" value="UbiA prenyltransferase"/>
    <property type="match status" value="1"/>
</dbReference>
<evidence type="ECO:0000256" key="3">
    <source>
        <dbReference type="ARBA" id="ARBA00005985"/>
    </source>
</evidence>
<feature type="transmembrane region" description="Helical" evidence="10">
    <location>
        <begin position="62"/>
        <end position="83"/>
    </location>
</feature>
<dbReference type="Gene3D" id="1.10.357.140">
    <property type="entry name" value="UbiA prenyltransferase"/>
    <property type="match status" value="1"/>
</dbReference>
<dbReference type="AlphaFoldDB" id="A0A3B0WWY1"/>
<protein>
    <submittedName>
        <fullName evidence="11">4-hydroxybenzoate polyprenyltransferase</fullName>
        <ecNumber evidence="11">2.5.1.39</ecNumber>
    </submittedName>
</protein>
<evidence type="ECO:0000256" key="4">
    <source>
        <dbReference type="ARBA" id="ARBA00022475"/>
    </source>
</evidence>
<comment type="similarity">
    <text evidence="3">Belongs to the UbiA prenyltransferase family.</text>
</comment>
<dbReference type="Pfam" id="PF01040">
    <property type="entry name" value="UbiA"/>
    <property type="match status" value="1"/>
</dbReference>
<gene>
    <name evidence="11" type="ORF">MNBD_GAMMA11-484</name>
</gene>
<dbReference type="InterPro" id="IPR039653">
    <property type="entry name" value="Prenyltransferase"/>
</dbReference>
<dbReference type="InterPro" id="IPR000537">
    <property type="entry name" value="UbiA_prenyltransferase"/>
</dbReference>
<dbReference type="InterPro" id="IPR030470">
    <property type="entry name" value="UbiA_prenylTrfase_CS"/>
</dbReference>
<evidence type="ECO:0000256" key="7">
    <source>
        <dbReference type="ARBA" id="ARBA00022842"/>
    </source>
</evidence>
<dbReference type="GO" id="GO:0006744">
    <property type="term" value="P:ubiquinone biosynthetic process"/>
    <property type="evidence" value="ECO:0007669"/>
    <property type="project" value="TreeGrafter"/>
</dbReference>
<dbReference type="CDD" id="cd13959">
    <property type="entry name" value="PT_UbiA_COQ2"/>
    <property type="match status" value="1"/>
</dbReference>
<evidence type="ECO:0000256" key="2">
    <source>
        <dbReference type="ARBA" id="ARBA00004141"/>
    </source>
</evidence>
<feature type="transmembrane region" description="Helical" evidence="10">
    <location>
        <begin position="282"/>
        <end position="301"/>
    </location>
</feature>
<evidence type="ECO:0000256" key="6">
    <source>
        <dbReference type="ARBA" id="ARBA00022692"/>
    </source>
</evidence>
<feature type="transmembrane region" description="Helical" evidence="10">
    <location>
        <begin position="36"/>
        <end position="56"/>
    </location>
</feature>
<sequence>MLLFNFLKKLSRSRHYQHIIDRGEQYSLLIRLDRPIGIFLVLWPTLWSLWIAARGWPDPRVLFVFVMGVFLMRSAGCAINDYADRDIDPHVQRTKNRPLAAGRISSKEALAVFAGLSLSAFFLVLLMNSLTIYMSFVGILLAASYPFMKRFHYMPQVHLGAAFGWSAPMAFAAQANEVTSVTWLIFMATVLWATAYDTLYAMADREEDLKIGVKSTAILFGEADKLIVGLLQMLLLFDLVLIGRTADLGLFYYCALILATGFAVYQQYLIRDRKPEKCFQAFLNNNWFGLCVFVGIFIDYLV</sequence>
<keyword evidence="7" id="KW-0460">Magnesium</keyword>
<keyword evidence="4" id="KW-1003">Cell membrane</keyword>
<dbReference type="InterPro" id="IPR044878">
    <property type="entry name" value="UbiA_sf"/>
</dbReference>
<feature type="transmembrane region" description="Helical" evidence="10">
    <location>
        <begin position="130"/>
        <end position="148"/>
    </location>
</feature>
<evidence type="ECO:0000256" key="9">
    <source>
        <dbReference type="ARBA" id="ARBA00023136"/>
    </source>
</evidence>
<accession>A0A3B0WWY1</accession>
<organism evidence="11">
    <name type="scientific">hydrothermal vent metagenome</name>
    <dbReference type="NCBI Taxonomy" id="652676"/>
    <lineage>
        <taxon>unclassified sequences</taxon>
        <taxon>metagenomes</taxon>
        <taxon>ecological metagenomes</taxon>
    </lineage>
</organism>
<reference evidence="11" key="1">
    <citation type="submission" date="2018-06" db="EMBL/GenBank/DDBJ databases">
        <authorList>
            <person name="Zhirakovskaya E."/>
        </authorList>
    </citation>
    <scope>NUCLEOTIDE SEQUENCE</scope>
</reference>
<dbReference type="HAMAP" id="MF_01635">
    <property type="entry name" value="UbiA"/>
    <property type="match status" value="1"/>
</dbReference>
<proteinExistence type="inferred from homology"/>
<dbReference type="FunFam" id="1.20.120.1780:FF:000001">
    <property type="entry name" value="4-hydroxybenzoate octaprenyltransferase"/>
    <property type="match status" value="1"/>
</dbReference>
<evidence type="ECO:0000256" key="8">
    <source>
        <dbReference type="ARBA" id="ARBA00022989"/>
    </source>
</evidence>
<keyword evidence="6 10" id="KW-0812">Transmembrane</keyword>
<evidence type="ECO:0000256" key="5">
    <source>
        <dbReference type="ARBA" id="ARBA00022679"/>
    </source>
</evidence>
<feature type="transmembrane region" description="Helical" evidence="10">
    <location>
        <begin position="181"/>
        <end position="202"/>
    </location>
</feature>
<dbReference type="GO" id="GO:0008412">
    <property type="term" value="F:4-hydroxybenzoate polyprenyltransferase activity"/>
    <property type="evidence" value="ECO:0007669"/>
    <property type="project" value="UniProtKB-EC"/>
</dbReference>
<dbReference type="EMBL" id="UOFG01000126">
    <property type="protein sequence ID" value="VAW60538.1"/>
    <property type="molecule type" value="Genomic_DNA"/>
</dbReference>
<dbReference type="InterPro" id="IPR006370">
    <property type="entry name" value="HB_polyprenyltransferase-like"/>
</dbReference>
<feature type="transmembrane region" description="Helical" evidence="10">
    <location>
        <begin position="250"/>
        <end position="270"/>
    </location>
</feature>
<dbReference type="NCBIfam" id="TIGR01474">
    <property type="entry name" value="ubiA_proteo"/>
    <property type="match status" value="1"/>
</dbReference>
<comment type="subcellular location">
    <subcellularLocation>
        <location evidence="2">Membrane</location>
        <topology evidence="2">Multi-pass membrane protein</topology>
    </subcellularLocation>
</comment>
<dbReference type="PROSITE" id="PS00943">
    <property type="entry name" value="UBIA"/>
    <property type="match status" value="1"/>
</dbReference>
<keyword evidence="8 10" id="KW-1133">Transmembrane helix</keyword>
<feature type="transmembrane region" description="Helical" evidence="10">
    <location>
        <begin position="104"/>
        <end position="124"/>
    </location>
</feature>
<dbReference type="GO" id="GO:0005886">
    <property type="term" value="C:plasma membrane"/>
    <property type="evidence" value="ECO:0007669"/>
    <property type="project" value="TreeGrafter"/>
</dbReference>
<evidence type="ECO:0000256" key="1">
    <source>
        <dbReference type="ARBA" id="ARBA00001946"/>
    </source>
</evidence>
<keyword evidence="5 11" id="KW-0808">Transferase</keyword>
<comment type="cofactor">
    <cofactor evidence="1">
        <name>Mg(2+)</name>
        <dbReference type="ChEBI" id="CHEBI:18420"/>
    </cofactor>
</comment>
<evidence type="ECO:0000313" key="11">
    <source>
        <dbReference type="EMBL" id="VAW60538.1"/>
    </source>
</evidence>
<name>A0A3B0WWY1_9ZZZZ</name>
<dbReference type="PANTHER" id="PTHR11048">
    <property type="entry name" value="PRENYLTRANSFERASES"/>
    <property type="match status" value="1"/>
</dbReference>
<evidence type="ECO:0000256" key="10">
    <source>
        <dbReference type="SAM" id="Phobius"/>
    </source>
</evidence>
<dbReference type="EC" id="2.5.1.39" evidence="11"/>
<dbReference type="FunFam" id="1.10.357.140:FF:000002">
    <property type="entry name" value="4-hydroxybenzoate octaprenyltransferase"/>
    <property type="match status" value="1"/>
</dbReference>